<dbReference type="GO" id="GO:0030687">
    <property type="term" value="C:preribosome, large subunit precursor"/>
    <property type="evidence" value="ECO:0007669"/>
    <property type="project" value="TreeGrafter"/>
</dbReference>
<dbReference type="PANTHER" id="PTHR22734:SF3">
    <property type="entry name" value="RIBOSOME PRODUCTION FACTOR 1"/>
    <property type="match status" value="1"/>
</dbReference>
<dbReference type="SMART" id="SM00879">
    <property type="entry name" value="Brix"/>
    <property type="match status" value="1"/>
</dbReference>
<evidence type="ECO:0000259" key="2">
    <source>
        <dbReference type="PROSITE" id="PS50833"/>
    </source>
</evidence>
<dbReference type="InParanoid" id="A0A3N4LQA8"/>
<dbReference type="GO" id="GO:0042134">
    <property type="term" value="F:rRNA primary transcript binding"/>
    <property type="evidence" value="ECO:0007669"/>
    <property type="project" value="InterPro"/>
</dbReference>
<dbReference type="InterPro" id="IPR044281">
    <property type="entry name" value="IMP4/RPF1"/>
</dbReference>
<dbReference type="STRING" id="1051890.A0A3N4LQA8"/>
<gene>
    <name evidence="3" type="ORF">L211DRAFT_787900</name>
</gene>
<dbReference type="SUPFAM" id="SSF52954">
    <property type="entry name" value="Class II aaRS ABD-related"/>
    <property type="match status" value="1"/>
</dbReference>
<protein>
    <submittedName>
        <fullName evidence="3">Brix-domain-containing protein</fullName>
    </submittedName>
</protein>
<dbReference type="AlphaFoldDB" id="A0A3N4LQA8"/>
<name>A0A3N4LQA8_9PEZI</name>
<evidence type="ECO:0000256" key="1">
    <source>
        <dbReference type="SAM" id="MobiDB-lite"/>
    </source>
</evidence>
<evidence type="ECO:0000313" key="4">
    <source>
        <dbReference type="Proteomes" id="UP000267821"/>
    </source>
</evidence>
<dbReference type="PROSITE" id="PS50833">
    <property type="entry name" value="BRIX"/>
    <property type="match status" value="1"/>
</dbReference>
<organism evidence="3 4">
    <name type="scientific">Terfezia boudieri ATCC MYA-4762</name>
    <dbReference type="NCBI Taxonomy" id="1051890"/>
    <lineage>
        <taxon>Eukaryota</taxon>
        <taxon>Fungi</taxon>
        <taxon>Dikarya</taxon>
        <taxon>Ascomycota</taxon>
        <taxon>Pezizomycotina</taxon>
        <taxon>Pezizomycetes</taxon>
        <taxon>Pezizales</taxon>
        <taxon>Pezizaceae</taxon>
        <taxon>Terfezia</taxon>
    </lineage>
</organism>
<proteinExistence type="predicted"/>
<accession>A0A3N4LQA8</accession>
<dbReference type="OrthoDB" id="264354at2759"/>
<sequence>MPPQEKRTFSIKNKLARQRFNVKIKTCSSGDKHKFRAQRRKDEEKNPELRVERLKKNIPVTLDRARVWDERAAHEAAMQARAEAAEAALLYPTLPSISALTASTPTSTISPEPKLLITTSRNSHMHSPAHELATIFPNSTYIPRGRPQNCARKGAKTKPKQFSIPEICSFASAPPASASGEPTTPYTHVAVINEHRKKPSGLTVIVLPLGPSFHFSLTNYIPSNRLHNHGRATSHTPELILNNFLTPLGKLAAGLFQSMFPSVPELGGRQVVTLHNQRDYIFFRRHRYIDLGVKVGLQELGPQFTLKLRKVEKGVCEGVEWQWKGEMEKERRKFQL</sequence>
<feature type="domain" description="Brix" evidence="2">
    <location>
        <begin position="111"/>
        <end position="317"/>
    </location>
</feature>
<dbReference type="EMBL" id="ML121549">
    <property type="protein sequence ID" value="RPB22821.1"/>
    <property type="molecule type" value="Genomic_DNA"/>
</dbReference>
<dbReference type="GO" id="GO:0005730">
    <property type="term" value="C:nucleolus"/>
    <property type="evidence" value="ECO:0007669"/>
    <property type="project" value="TreeGrafter"/>
</dbReference>
<dbReference type="InterPro" id="IPR007109">
    <property type="entry name" value="Brix"/>
</dbReference>
<dbReference type="Proteomes" id="UP000267821">
    <property type="component" value="Unassembled WGS sequence"/>
</dbReference>
<keyword evidence="4" id="KW-1185">Reference proteome</keyword>
<reference evidence="3 4" key="1">
    <citation type="journal article" date="2018" name="Nat. Ecol. Evol.">
        <title>Pezizomycetes genomes reveal the molecular basis of ectomycorrhizal truffle lifestyle.</title>
        <authorList>
            <person name="Murat C."/>
            <person name="Payen T."/>
            <person name="Noel B."/>
            <person name="Kuo A."/>
            <person name="Morin E."/>
            <person name="Chen J."/>
            <person name="Kohler A."/>
            <person name="Krizsan K."/>
            <person name="Balestrini R."/>
            <person name="Da Silva C."/>
            <person name="Montanini B."/>
            <person name="Hainaut M."/>
            <person name="Levati E."/>
            <person name="Barry K.W."/>
            <person name="Belfiori B."/>
            <person name="Cichocki N."/>
            <person name="Clum A."/>
            <person name="Dockter R.B."/>
            <person name="Fauchery L."/>
            <person name="Guy J."/>
            <person name="Iotti M."/>
            <person name="Le Tacon F."/>
            <person name="Lindquist E.A."/>
            <person name="Lipzen A."/>
            <person name="Malagnac F."/>
            <person name="Mello A."/>
            <person name="Molinier V."/>
            <person name="Miyauchi S."/>
            <person name="Poulain J."/>
            <person name="Riccioni C."/>
            <person name="Rubini A."/>
            <person name="Sitrit Y."/>
            <person name="Splivallo R."/>
            <person name="Traeger S."/>
            <person name="Wang M."/>
            <person name="Zifcakova L."/>
            <person name="Wipf D."/>
            <person name="Zambonelli A."/>
            <person name="Paolocci F."/>
            <person name="Nowrousian M."/>
            <person name="Ottonello S."/>
            <person name="Baldrian P."/>
            <person name="Spatafora J.W."/>
            <person name="Henrissat B."/>
            <person name="Nagy L.G."/>
            <person name="Aury J.M."/>
            <person name="Wincker P."/>
            <person name="Grigoriev I.V."/>
            <person name="Bonfante P."/>
            <person name="Martin F.M."/>
        </authorList>
    </citation>
    <scope>NUCLEOTIDE SEQUENCE [LARGE SCALE GENOMIC DNA]</scope>
    <source>
        <strain evidence="3 4">ATCC MYA-4762</strain>
    </source>
</reference>
<dbReference type="FunCoup" id="A0A3N4LQA8">
    <property type="interactions" value="903"/>
</dbReference>
<feature type="region of interest" description="Disordered" evidence="1">
    <location>
        <begin position="27"/>
        <end position="47"/>
    </location>
</feature>
<dbReference type="Gene3D" id="3.40.50.10480">
    <property type="entry name" value="Probable brix-domain ribosomal biogenesis protein"/>
    <property type="match status" value="1"/>
</dbReference>
<dbReference type="Pfam" id="PF04427">
    <property type="entry name" value="Brix"/>
    <property type="match status" value="1"/>
</dbReference>
<dbReference type="PANTHER" id="PTHR22734">
    <property type="entry name" value="U3 SMALL NUCLEOLAR RIBONUCLEOPROTEIN PROTEIN IMP4"/>
    <property type="match status" value="1"/>
</dbReference>
<dbReference type="GO" id="GO:0000460">
    <property type="term" value="P:maturation of 5.8S rRNA"/>
    <property type="evidence" value="ECO:0007669"/>
    <property type="project" value="TreeGrafter"/>
</dbReference>
<dbReference type="GO" id="GO:0000470">
    <property type="term" value="P:maturation of LSU-rRNA"/>
    <property type="evidence" value="ECO:0007669"/>
    <property type="project" value="TreeGrafter"/>
</dbReference>
<evidence type="ECO:0000313" key="3">
    <source>
        <dbReference type="EMBL" id="RPB22821.1"/>
    </source>
</evidence>